<dbReference type="Pfam" id="PF03595">
    <property type="entry name" value="SLAC1"/>
    <property type="match status" value="1"/>
</dbReference>
<proteinExistence type="predicted"/>
<feature type="transmembrane region" description="Helical" evidence="5">
    <location>
        <begin position="78"/>
        <end position="96"/>
    </location>
</feature>
<keyword evidence="2 5" id="KW-0812">Transmembrane</keyword>
<gene>
    <name evidence="6" type="ORF">D7I47_02475</name>
</gene>
<evidence type="ECO:0000256" key="3">
    <source>
        <dbReference type="ARBA" id="ARBA00022989"/>
    </source>
</evidence>
<dbReference type="PANTHER" id="PTHR37955">
    <property type="entry name" value="TELLURITE RESISTANCE PROTEIN TEHA"/>
    <property type="match status" value="1"/>
</dbReference>
<reference evidence="7" key="1">
    <citation type="submission" date="2018-09" db="EMBL/GenBank/DDBJ databases">
        <title>Genome sequencing of strain 2DFWR-13.</title>
        <authorList>
            <person name="Heo J."/>
            <person name="Kim S.-J."/>
            <person name="Kwon S.-W."/>
        </authorList>
    </citation>
    <scope>NUCLEOTIDE SEQUENCE [LARGE SCALE GENOMIC DNA]</scope>
    <source>
        <strain evidence="7">2DFWR-13</strain>
    </source>
</reference>
<feature type="transmembrane region" description="Helical" evidence="5">
    <location>
        <begin position="257"/>
        <end position="276"/>
    </location>
</feature>
<evidence type="ECO:0000313" key="6">
    <source>
        <dbReference type="EMBL" id="AYF97224.1"/>
    </source>
</evidence>
<dbReference type="Gene3D" id="1.50.10.150">
    <property type="entry name" value="Voltage-dependent anion channel"/>
    <property type="match status" value="1"/>
</dbReference>
<evidence type="ECO:0000256" key="1">
    <source>
        <dbReference type="ARBA" id="ARBA00004141"/>
    </source>
</evidence>
<feature type="transmembrane region" description="Helical" evidence="5">
    <location>
        <begin position="108"/>
        <end position="130"/>
    </location>
</feature>
<dbReference type="GO" id="GO:0005886">
    <property type="term" value="C:plasma membrane"/>
    <property type="evidence" value="ECO:0007669"/>
    <property type="project" value="TreeGrafter"/>
</dbReference>
<sequence>MRRRVAAERIPLNTLAIPFGLAGIADVWTFAGGALPIPTWLPPVLWTVVAVSWVWLVVAHVVRGFLVRMPLREQLRHPVQGPIAALVPVVAMLVGIEAVEYSPVVGRVVIGLAMITTALYAGWFFGRVFTGGIAVDAVHGGYLLPSVAGGYIASYAAAVSGWTGLAIGWFGFGTLGWVVTFSLLTARLALRPALPDALQPTLMIMIAPPAVGGLALFAIDPSIGAAQEFMAVTLIVMLLAQLALLPRYLKTTFTLGFWSFTFPCAAAASYGIVWVTTAEVPGYQIITLVLATAITSLVLVIALRSLKLVLPVPAGVIAAEDVLARDDDSSLRRGTAGLNAPSTEGTHHGRS</sequence>
<accession>A0A387B138</accession>
<feature type="transmembrane region" description="Helical" evidence="5">
    <location>
        <begin position="225"/>
        <end position="245"/>
    </location>
</feature>
<dbReference type="InterPro" id="IPR038665">
    <property type="entry name" value="Voltage-dep_anion_channel_sf"/>
</dbReference>
<dbReference type="Proteomes" id="UP000278886">
    <property type="component" value="Chromosome"/>
</dbReference>
<dbReference type="PANTHER" id="PTHR37955:SF1">
    <property type="entry name" value="DEP DOMAIN-CONTAINING PROTEIN"/>
    <property type="match status" value="1"/>
</dbReference>
<dbReference type="GO" id="GO:0046583">
    <property type="term" value="F:monoatomic cation efflux transmembrane transporter activity"/>
    <property type="evidence" value="ECO:0007669"/>
    <property type="project" value="TreeGrafter"/>
</dbReference>
<comment type="subcellular location">
    <subcellularLocation>
        <location evidence="1">Membrane</location>
        <topology evidence="1">Multi-pass membrane protein</topology>
    </subcellularLocation>
</comment>
<evidence type="ECO:0000256" key="4">
    <source>
        <dbReference type="ARBA" id="ARBA00023136"/>
    </source>
</evidence>
<organism evidence="6 7">
    <name type="scientific">Protaetiibacter intestinalis</name>
    <dbReference type="NCBI Taxonomy" id="2419774"/>
    <lineage>
        <taxon>Bacteria</taxon>
        <taxon>Bacillati</taxon>
        <taxon>Actinomycetota</taxon>
        <taxon>Actinomycetes</taxon>
        <taxon>Micrococcales</taxon>
        <taxon>Microbacteriaceae</taxon>
        <taxon>Protaetiibacter</taxon>
    </lineage>
</organism>
<evidence type="ECO:0000256" key="5">
    <source>
        <dbReference type="SAM" id="Phobius"/>
    </source>
</evidence>
<protein>
    <submittedName>
        <fullName evidence="6">Transporter</fullName>
    </submittedName>
</protein>
<feature type="transmembrane region" description="Helical" evidence="5">
    <location>
        <begin position="12"/>
        <end position="31"/>
    </location>
</feature>
<keyword evidence="4 5" id="KW-0472">Membrane</keyword>
<evidence type="ECO:0000313" key="7">
    <source>
        <dbReference type="Proteomes" id="UP000278886"/>
    </source>
</evidence>
<dbReference type="KEGG" id="lyd:D7I47_02475"/>
<dbReference type="InterPro" id="IPR052951">
    <property type="entry name" value="Tellurite_res_ion_channel"/>
</dbReference>
<dbReference type="EMBL" id="CP032630">
    <property type="protein sequence ID" value="AYF97224.1"/>
    <property type="molecule type" value="Genomic_DNA"/>
</dbReference>
<feature type="transmembrane region" description="Helical" evidence="5">
    <location>
        <begin position="169"/>
        <end position="190"/>
    </location>
</feature>
<feature type="transmembrane region" description="Helical" evidence="5">
    <location>
        <begin position="202"/>
        <end position="219"/>
    </location>
</feature>
<feature type="transmembrane region" description="Helical" evidence="5">
    <location>
        <begin position="43"/>
        <end position="66"/>
    </location>
</feature>
<evidence type="ECO:0000256" key="2">
    <source>
        <dbReference type="ARBA" id="ARBA00022692"/>
    </source>
</evidence>
<name>A0A387B138_9MICO</name>
<feature type="transmembrane region" description="Helical" evidence="5">
    <location>
        <begin position="142"/>
        <end position="163"/>
    </location>
</feature>
<dbReference type="InterPro" id="IPR004695">
    <property type="entry name" value="SLAC1/Mae1/Ssu1/TehA"/>
</dbReference>
<keyword evidence="3 5" id="KW-1133">Transmembrane helix</keyword>
<feature type="transmembrane region" description="Helical" evidence="5">
    <location>
        <begin position="282"/>
        <end position="303"/>
    </location>
</feature>
<dbReference type="AlphaFoldDB" id="A0A387B138"/>
<keyword evidence="7" id="KW-1185">Reference proteome</keyword>